<name>A0A2S0HTU8_9FLAO</name>
<gene>
    <name evidence="3" type="ORF">C5O00_02130</name>
</gene>
<proteinExistence type="predicted"/>
<accession>A0A2S0HTU8</accession>
<dbReference type="Proteomes" id="UP000238442">
    <property type="component" value="Chromosome"/>
</dbReference>
<feature type="compositionally biased region" description="Acidic residues" evidence="1">
    <location>
        <begin position="97"/>
        <end position="112"/>
    </location>
</feature>
<feature type="region of interest" description="Disordered" evidence="1">
    <location>
        <begin position="97"/>
        <end position="117"/>
    </location>
</feature>
<keyword evidence="2" id="KW-0732">Signal</keyword>
<dbReference type="EMBL" id="CP027062">
    <property type="protein sequence ID" value="AVI50028.1"/>
    <property type="molecule type" value="Genomic_DNA"/>
</dbReference>
<dbReference type="AlphaFoldDB" id="A0A2S0HTU8"/>
<reference evidence="3 4" key="1">
    <citation type="submission" date="2018-02" db="EMBL/GenBank/DDBJ databases">
        <title>Genomic analysis of the strain RR4-38 isolated from a seawater recirculating aquaculture system.</title>
        <authorList>
            <person name="Kim Y.-S."/>
            <person name="Jang Y.H."/>
            <person name="Kim K.-H."/>
        </authorList>
    </citation>
    <scope>NUCLEOTIDE SEQUENCE [LARGE SCALE GENOMIC DNA]</scope>
    <source>
        <strain evidence="3 4">RR4-38</strain>
    </source>
</reference>
<evidence type="ECO:0000313" key="4">
    <source>
        <dbReference type="Proteomes" id="UP000238442"/>
    </source>
</evidence>
<organism evidence="3 4">
    <name type="scientific">Pukyongia salina</name>
    <dbReference type="NCBI Taxonomy" id="2094025"/>
    <lineage>
        <taxon>Bacteria</taxon>
        <taxon>Pseudomonadati</taxon>
        <taxon>Bacteroidota</taxon>
        <taxon>Flavobacteriia</taxon>
        <taxon>Flavobacteriales</taxon>
        <taxon>Flavobacteriaceae</taxon>
        <taxon>Pukyongia</taxon>
    </lineage>
</organism>
<dbReference type="OrthoDB" id="9840645at2"/>
<feature type="signal peptide" evidence="2">
    <location>
        <begin position="1"/>
        <end position="19"/>
    </location>
</feature>
<protein>
    <submittedName>
        <fullName evidence="3">Uncharacterized protein</fullName>
    </submittedName>
</protein>
<sequence>MKNLTLILVFFVATLSAQTECPPGAWCHPDGEGLGYPYTSLLGGMTEAADAVGKVMNDDGCAGANYAEMVYCYPAKWLADAIPCMYGKDTPQATLCDDGDGGGDGDGGEAENESYTSNPNFTPFYTTEAKAKQVIQKFLAKKSRGQVITKLDKGYVLKLKSKFFTNKKKTEYVAMMELYNPKGQVVGRPVMFTKGKRVYVHDLLPKKGKNK</sequence>
<feature type="chain" id="PRO_5015521634" evidence="2">
    <location>
        <begin position="20"/>
        <end position="211"/>
    </location>
</feature>
<dbReference type="KEGG" id="aue:C5O00_02130"/>
<evidence type="ECO:0000256" key="1">
    <source>
        <dbReference type="SAM" id="MobiDB-lite"/>
    </source>
</evidence>
<evidence type="ECO:0000256" key="2">
    <source>
        <dbReference type="SAM" id="SignalP"/>
    </source>
</evidence>
<keyword evidence="4" id="KW-1185">Reference proteome</keyword>
<evidence type="ECO:0000313" key="3">
    <source>
        <dbReference type="EMBL" id="AVI50028.1"/>
    </source>
</evidence>
<dbReference type="RefSeq" id="WP_105214504.1">
    <property type="nucleotide sequence ID" value="NZ_CP027062.1"/>
</dbReference>